<sequence length="155" mass="17215">MSDVRTIFFDLERRGAISRGSLVGCNEEEILGVEKSHGGRLPRAYRDFLMVAGRSAGKLFAGSAMFYPELLQLNAAAKALFSDSGFPDLYPHDAKAFCMHQGYEVLFFMPGADDPAIFQYVEGECAVTQPWNSFSEFLSDSIEKHLAHWPDLNPG</sequence>
<evidence type="ECO:0000313" key="3">
    <source>
        <dbReference type="Proteomes" id="UP000634530"/>
    </source>
</evidence>
<accession>A0A9E6PRG1</accession>
<protein>
    <submittedName>
        <fullName evidence="2">SMI1/KNR4 family protein</fullName>
    </submittedName>
</protein>
<dbReference type="AlphaFoldDB" id="A0A9E6PRG1"/>
<dbReference type="SUPFAM" id="SSF160631">
    <property type="entry name" value="SMI1/KNR4-like"/>
    <property type="match status" value="1"/>
</dbReference>
<gene>
    <name evidence="2" type="ORF">HU752_015355</name>
</gene>
<dbReference type="InterPro" id="IPR037883">
    <property type="entry name" value="Knr4/Smi1-like_sf"/>
</dbReference>
<dbReference type="KEGG" id="pvw:HU752_015355"/>
<dbReference type="SMART" id="SM00860">
    <property type="entry name" value="SMI1_KNR4"/>
    <property type="match status" value="1"/>
</dbReference>
<organism evidence="2 3">
    <name type="scientific">Pseudomonas vanderleydeniana</name>
    <dbReference type="NCBI Taxonomy" id="2745495"/>
    <lineage>
        <taxon>Bacteria</taxon>
        <taxon>Pseudomonadati</taxon>
        <taxon>Pseudomonadota</taxon>
        <taxon>Gammaproteobacteria</taxon>
        <taxon>Pseudomonadales</taxon>
        <taxon>Pseudomonadaceae</taxon>
        <taxon>Pseudomonas</taxon>
    </lineage>
</organism>
<proteinExistence type="predicted"/>
<reference evidence="2 3" key="1">
    <citation type="journal article" date="2020" name="Microorganisms">
        <title>Reliable Identification of Environmental Pseudomonas Isolates Using the rpoD Gene.</title>
        <authorList>
            <consortium name="The Broad Institute Genome Sequencing Platform"/>
            <person name="Girard L."/>
            <person name="Lood C."/>
            <person name="Rokni-Zadeh H."/>
            <person name="van Noort V."/>
            <person name="Lavigne R."/>
            <person name="De Mot R."/>
        </authorList>
    </citation>
    <scope>NUCLEOTIDE SEQUENCE [LARGE SCALE GENOMIC DNA]</scope>
    <source>
        <strain evidence="2 3">RW8P3</strain>
    </source>
</reference>
<evidence type="ECO:0000313" key="2">
    <source>
        <dbReference type="EMBL" id="QXI31218.1"/>
    </source>
</evidence>
<keyword evidence="3" id="KW-1185">Reference proteome</keyword>
<dbReference type="Proteomes" id="UP000634530">
    <property type="component" value="Chromosome"/>
</dbReference>
<dbReference type="Gene3D" id="3.40.1580.10">
    <property type="entry name" value="SMI1/KNR4-like"/>
    <property type="match status" value="1"/>
</dbReference>
<dbReference type="InterPro" id="IPR018958">
    <property type="entry name" value="Knr4/Smi1-like_dom"/>
</dbReference>
<evidence type="ECO:0000259" key="1">
    <source>
        <dbReference type="SMART" id="SM00860"/>
    </source>
</evidence>
<dbReference type="RefSeq" id="WP_186676971.1">
    <property type="nucleotide sequence ID" value="NZ_CP077093.1"/>
</dbReference>
<dbReference type="Pfam" id="PF09346">
    <property type="entry name" value="SMI1_KNR4"/>
    <property type="match status" value="1"/>
</dbReference>
<dbReference type="EMBL" id="CP077093">
    <property type="protein sequence ID" value="QXI31218.1"/>
    <property type="molecule type" value="Genomic_DNA"/>
</dbReference>
<reference evidence="2 3" key="2">
    <citation type="journal article" date="2021" name="Microorganisms">
        <title>The Ever-Expanding Pseudomonas Genus: Description of 43 New Species and Partition of the Pseudomonas putida Group.</title>
        <authorList>
            <person name="Girard L."/>
            <person name="Lood C."/>
            <person name="Hofte M."/>
            <person name="Vandamme P."/>
            <person name="Rokni-Zadeh H."/>
            <person name="van Noort V."/>
            <person name="Lavigne R."/>
            <person name="De Mot R."/>
        </authorList>
    </citation>
    <scope>NUCLEOTIDE SEQUENCE [LARGE SCALE GENOMIC DNA]</scope>
    <source>
        <strain evidence="2 3">RW8P3</strain>
    </source>
</reference>
<name>A0A9E6PRG1_9PSED</name>
<feature type="domain" description="Knr4/Smi1-like" evidence="1">
    <location>
        <begin position="24"/>
        <end position="140"/>
    </location>
</feature>